<keyword evidence="3" id="KW-0159">Chromosome partition</keyword>
<evidence type="ECO:0000256" key="2">
    <source>
        <dbReference type="ARBA" id="ARBA00022618"/>
    </source>
</evidence>
<dbReference type="AlphaFoldDB" id="A0A5J4L3K7"/>
<proteinExistence type="predicted"/>
<dbReference type="Pfam" id="PF04079">
    <property type="entry name" value="SMC_ScpB"/>
    <property type="match status" value="1"/>
</dbReference>
<sequence length="178" mass="20002">MLNHPLPDIILAILFASGDPIAYADLSDKLGVSMSELMSAVRKLRESLKNTPLMLLETENSIKLVTKPEYAEYIRKFQSSRSQRLSEAALEVLAIVVYKQPVTKAEIDKIRDANSEKAISTLVKGELIKEVCRLREPGSPAMYGITDKCLHYFGVRSYEDLHGIIKHHFNELAEAIET</sequence>
<dbReference type="PANTHER" id="PTHR34298:SF2">
    <property type="entry name" value="SEGREGATION AND CONDENSATION PROTEIN B"/>
    <property type="match status" value="1"/>
</dbReference>
<dbReference type="SUPFAM" id="SSF46785">
    <property type="entry name" value="Winged helix' DNA-binding domain"/>
    <property type="match status" value="2"/>
</dbReference>
<organism evidence="5">
    <name type="scientific">hot springs metagenome</name>
    <dbReference type="NCBI Taxonomy" id="433727"/>
    <lineage>
        <taxon>unclassified sequences</taxon>
        <taxon>metagenomes</taxon>
        <taxon>ecological metagenomes</taxon>
    </lineage>
</organism>
<dbReference type="InterPro" id="IPR036388">
    <property type="entry name" value="WH-like_DNA-bd_sf"/>
</dbReference>
<dbReference type="InterPro" id="IPR036390">
    <property type="entry name" value="WH_DNA-bd_sf"/>
</dbReference>
<dbReference type="PANTHER" id="PTHR34298">
    <property type="entry name" value="SEGREGATION AND CONDENSATION PROTEIN B"/>
    <property type="match status" value="1"/>
</dbReference>
<accession>A0A5J4L3K7</accession>
<evidence type="ECO:0000256" key="1">
    <source>
        <dbReference type="ARBA" id="ARBA00022490"/>
    </source>
</evidence>
<dbReference type="GO" id="GO:0051301">
    <property type="term" value="P:cell division"/>
    <property type="evidence" value="ECO:0007669"/>
    <property type="project" value="UniProtKB-KW"/>
</dbReference>
<gene>
    <name evidence="5" type="ORF">A45J_2611</name>
</gene>
<evidence type="ECO:0000256" key="4">
    <source>
        <dbReference type="ARBA" id="ARBA00023306"/>
    </source>
</evidence>
<protein>
    <submittedName>
        <fullName evidence="5">SMC-Scp complex subunit ScpB</fullName>
    </submittedName>
</protein>
<evidence type="ECO:0000256" key="3">
    <source>
        <dbReference type="ARBA" id="ARBA00022829"/>
    </source>
</evidence>
<keyword evidence="2" id="KW-0132">Cell division</keyword>
<dbReference type="PIRSF" id="PIRSF019345">
    <property type="entry name" value="ScpB"/>
    <property type="match status" value="1"/>
</dbReference>
<dbReference type="EMBL" id="BLAB01000001">
    <property type="protein sequence ID" value="GER94845.1"/>
    <property type="molecule type" value="Genomic_DNA"/>
</dbReference>
<dbReference type="Gene3D" id="1.10.10.10">
    <property type="entry name" value="Winged helix-like DNA-binding domain superfamily/Winged helix DNA-binding domain"/>
    <property type="match status" value="2"/>
</dbReference>
<reference evidence="5" key="1">
    <citation type="submission" date="2019-10" db="EMBL/GenBank/DDBJ databases">
        <title>Metagenomic sequencing of thiosulfate-disproportionating enrichment culture.</title>
        <authorList>
            <person name="Umezawa K."/>
            <person name="Kojima H."/>
            <person name="Fukui M."/>
        </authorList>
    </citation>
    <scope>NUCLEOTIDE SEQUENCE</scope>
    <source>
        <strain evidence="5">45J</strain>
    </source>
</reference>
<keyword evidence="1" id="KW-0963">Cytoplasm</keyword>
<dbReference type="InterPro" id="IPR005234">
    <property type="entry name" value="ScpB_csome_segregation"/>
</dbReference>
<evidence type="ECO:0000313" key="5">
    <source>
        <dbReference type="EMBL" id="GER94845.1"/>
    </source>
</evidence>
<name>A0A5J4L3K7_9ZZZZ</name>
<keyword evidence="4" id="KW-0131">Cell cycle</keyword>
<dbReference type="GO" id="GO:0051304">
    <property type="term" value="P:chromosome separation"/>
    <property type="evidence" value="ECO:0007669"/>
    <property type="project" value="InterPro"/>
</dbReference>
<comment type="caution">
    <text evidence="5">The sequence shown here is derived from an EMBL/GenBank/DDBJ whole genome shotgun (WGS) entry which is preliminary data.</text>
</comment>
<dbReference type="NCBIfam" id="TIGR00281">
    <property type="entry name" value="SMC-Scp complex subunit ScpB"/>
    <property type="match status" value="1"/>
</dbReference>